<dbReference type="EMBL" id="QVFU01000060">
    <property type="protein sequence ID" value="RFS43452.1"/>
    <property type="molecule type" value="Genomic_DNA"/>
</dbReference>
<dbReference type="OrthoDB" id="4319500at2"/>
<protein>
    <submittedName>
        <fullName evidence="3">Transcriptional regulator</fullName>
    </submittedName>
</protein>
<dbReference type="InterPro" id="IPR001387">
    <property type="entry name" value="Cro/C1-type_HTH"/>
</dbReference>
<accession>A0A372FRP4</accession>
<dbReference type="AlphaFoldDB" id="A0A372FRP4"/>
<comment type="caution">
    <text evidence="3">The sequence shown here is derived from an EMBL/GenBank/DDBJ whole genome shotgun (WGS) entry which is preliminary data.</text>
</comment>
<dbReference type="Pfam" id="PF13560">
    <property type="entry name" value="HTH_31"/>
    <property type="match status" value="1"/>
</dbReference>
<dbReference type="CDD" id="cd00093">
    <property type="entry name" value="HTH_XRE"/>
    <property type="match status" value="2"/>
</dbReference>
<keyword evidence="4" id="KW-1185">Reference proteome</keyword>
<dbReference type="InterPro" id="IPR010982">
    <property type="entry name" value="Lambda_DNA-bd_dom_sf"/>
</dbReference>
<evidence type="ECO:0000259" key="2">
    <source>
        <dbReference type="PROSITE" id="PS50943"/>
    </source>
</evidence>
<name>A0A372FRP4_9ACTN</name>
<dbReference type="PROSITE" id="PS50943">
    <property type="entry name" value="HTH_CROC1"/>
    <property type="match status" value="1"/>
</dbReference>
<dbReference type="SUPFAM" id="SSF47413">
    <property type="entry name" value="lambda repressor-like DNA-binding domains"/>
    <property type="match status" value="2"/>
</dbReference>
<organism evidence="3 4">
    <name type="scientific">Micromonospora craniellae</name>
    <dbReference type="NCBI Taxonomy" id="2294034"/>
    <lineage>
        <taxon>Bacteria</taxon>
        <taxon>Bacillati</taxon>
        <taxon>Actinomycetota</taxon>
        <taxon>Actinomycetes</taxon>
        <taxon>Micromonosporales</taxon>
        <taxon>Micromonosporaceae</taxon>
        <taxon>Micromonospora</taxon>
    </lineage>
</organism>
<dbReference type="GO" id="GO:0003677">
    <property type="term" value="F:DNA binding"/>
    <property type="evidence" value="ECO:0007669"/>
    <property type="project" value="InterPro"/>
</dbReference>
<dbReference type="Proteomes" id="UP000262621">
    <property type="component" value="Unassembled WGS sequence"/>
</dbReference>
<evidence type="ECO:0000313" key="4">
    <source>
        <dbReference type="Proteomes" id="UP000262621"/>
    </source>
</evidence>
<proteinExistence type="predicted"/>
<gene>
    <name evidence="3" type="ORF">D0Q02_27805</name>
</gene>
<evidence type="ECO:0000313" key="3">
    <source>
        <dbReference type="EMBL" id="RFS43452.1"/>
    </source>
</evidence>
<dbReference type="SMART" id="SM00530">
    <property type="entry name" value="HTH_XRE"/>
    <property type="match status" value="2"/>
</dbReference>
<dbReference type="Gene3D" id="1.10.260.40">
    <property type="entry name" value="lambda repressor-like DNA-binding domains"/>
    <property type="match status" value="2"/>
</dbReference>
<feature type="domain" description="HTH cro/C1-type" evidence="2">
    <location>
        <begin position="145"/>
        <end position="182"/>
    </location>
</feature>
<reference evidence="3 4" key="1">
    <citation type="submission" date="2018-08" db="EMBL/GenBank/DDBJ databases">
        <title>Verrucosispora craniellae sp. nov., isolated from a marine sponge in the South China Sea.</title>
        <authorList>
            <person name="Li L."/>
            <person name="Lin H.W."/>
        </authorList>
    </citation>
    <scope>NUCLEOTIDE SEQUENCE [LARGE SCALE GENOMIC DNA]</scope>
    <source>
        <strain evidence="3 4">LHW63014</strain>
    </source>
</reference>
<evidence type="ECO:0000256" key="1">
    <source>
        <dbReference type="SAM" id="MobiDB-lite"/>
    </source>
</evidence>
<feature type="region of interest" description="Disordered" evidence="1">
    <location>
        <begin position="213"/>
        <end position="241"/>
    </location>
</feature>
<sequence length="241" mass="26351">MPPVPRRFGTEGGITPTDIAEARKELGRHLAQWRAVAGLRQVDLAKLIRYSRSQIANVEVGRDNTTRVFWRNADAALGARGALLSMSDQVRALVQDFQAQRDHARDQVRQQAGTPSTPPISPVLACPAACACGPAVVGRWTTREIRALREALRMSPRAFSEHLGMTIATVSSWEHRTTPALDEQSVLDQALTAADSHSKARFWLLLDDPEGPIPGAHDHPAAARRPTATPIHHANRIRPAS</sequence>